<evidence type="ECO:0000313" key="3">
    <source>
        <dbReference type="Proteomes" id="UP000255165"/>
    </source>
</evidence>
<proteinExistence type="predicted"/>
<dbReference type="Proteomes" id="UP000255165">
    <property type="component" value="Unassembled WGS sequence"/>
</dbReference>
<dbReference type="Gene3D" id="3.40.50.300">
    <property type="entry name" value="P-loop containing nucleotide triphosphate hydrolases"/>
    <property type="match status" value="1"/>
</dbReference>
<dbReference type="EMBL" id="QKWJ01000115">
    <property type="protein sequence ID" value="RDK05096.1"/>
    <property type="molecule type" value="Genomic_DNA"/>
</dbReference>
<reference evidence="3" key="1">
    <citation type="submission" date="2018-06" db="EMBL/GenBank/DDBJ databases">
        <authorList>
            <person name="Feng T."/>
            <person name="Jeon C.O."/>
        </authorList>
    </citation>
    <scope>NUCLEOTIDE SEQUENCE [LARGE SCALE GENOMIC DNA]</scope>
    <source>
        <strain evidence="3">S23</strain>
    </source>
</reference>
<dbReference type="AlphaFoldDB" id="A0A370NHL3"/>
<evidence type="ECO:0000313" key="2">
    <source>
        <dbReference type="EMBL" id="RDK05096.1"/>
    </source>
</evidence>
<accession>A0A370NHL3</accession>
<name>A0A370NHL3_9BURK</name>
<gene>
    <name evidence="2" type="ORF">DN412_38880</name>
</gene>
<feature type="region of interest" description="Disordered" evidence="1">
    <location>
        <begin position="193"/>
        <end position="223"/>
    </location>
</feature>
<organism evidence="2 3">
    <name type="scientific">Cupriavidus lacunae</name>
    <dbReference type="NCBI Taxonomy" id="2666307"/>
    <lineage>
        <taxon>Bacteria</taxon>
        <taxon>Pseudomonadati</taxon>
        <taxon>Pseudomonadota</taxon>
        <taxon>Betaproteobacteria</taxon>
        <taxon>Burkholderiales</taxon>
        <taxon>Burkholderiaceae</taxon>
        <taxon>Cupriavidus</taxon>
    </lineage>
</organism>
<feature type="region of interest" description="Disordered" evidence="1">
    <location>
        <begin position="154"/>
        <end position="177"/>
    </location>
</feature>
<dbReference type="SUPFAM" id="SSF52540">
    <property type="entry name" value="P-loop containing nucleoside triphosphate hydrolases"/>
    <property type="match status" value="1"/>
</dbReference>
<dbReference type="InterPro" id="IPR027417">
    <property type="entry name" value="P-loop_NTPase"/>
</dbReference>
<keyword evidence="3" id="KW-1185">Reference proteome</keyword>
<sequence length="223" mass="24033">MGASGQLFSRRSVRCGIDQAPTGLTCVIETGSITQDCISHTDVDGLDIILSDDPEGMLQHKLPTRADGMFRLARALAKPIMSDDNYDVVIIDTQGAAGHLQNNAALAASQIPLPVVPETLAARELTSGTLELLERLDLGWLSLYHCGTGSHALRADRHSHASPQARPRNVLRSRGDGTRDRLVRVHAAIPLRSKEKTRSRLVRSGKGSAPPAEMVAREHSRGA</sequence>
<comment type="caution">
    <text evidence="2">The sequence shown here is derived from an EMBL/GenBank/DDBJ whole genome shotgun (WGS) entry which is preliminary data.</text>
</comment>
<evidence type="ECO:0000256" key="1">
    <source>
        <dbReference type="SAM" id="MobiDB-lite"/>
    </source>
</evidence>
<protein>
    <recommendedName>
        <fullName evidence="4">AAA domain-containing protein</fullName>
    </recommendedName>
</protein>
<evidence type="ECO:0008006" key="4">
    <source>
        <dbReference type="Google" id="ProtNLM"/>
    </source>
</evidence>